<keyword evidence="2" id="KW-0560">Oxidoreductase</keyword>
<dbReference type="PROSITE" id="PS00061">
    <property type="entry name" value="ADH_SHORT"/>
    <property type="match status" value="1"/>
</dbReference>
<dbReference type="Pfam" id="PF00106">
    <property type="entry name" value="adh_short"/>
    <property type="match status" value="1"/>
</dbReference>
<dbReference type="PANTHER" id="PTHR43976:SF16">
    <property type="entry name" value="SHORT-CHAIN DEHYDROGENASE_REDUCTASE FAMILY PROTEIN"/>
    <property type="match status" value="1"/>
</dbReference>
<dbReference type="InterPro" id="IPR020904">
    <property type="entry name" value="Sc_DH/Rdtase_CS"/>
</dbReference>
<dbReference type="PANTHER" id="PTHR43976">
    <property type="entry name" value="SHORT CHAIN DEHYDROGENASE"/>
    <property type="match status" value="1"/>
</dbReference>
<dbReference type="EMBL" id="JADIKE010000032">
    <property type="protein sequence ID" value="MBM7125316.1"/>
    <property type="molecule type" value="Genomic_DNA"/>
</dbReference>
<reference evidence="4" key="1">
    <citation type="submission" date="2020-10" db="EMBL/GenBank/DDBJ databases">
        <title>Phylogeny of dyella-like bacteria.</title>
        <authorList>
            <person name="Fu J."/>
        </authorList>
    </citation>
    <scope>NUCLEOTIDE SEQUENCE</scope>
    <source>
        <strain evidence="4">DHOC52</strain>
    </source>
</reference>
<accession>A0ABS2K231</accession>
<organism evidence="4 5">
    <name type="scientific">Dyella flava</name>
    <dbReference type="NCBI Taxonomy" id="1920170"/>
    <lineage>
        <taxon>Bacteria</taxon>
        <taxon>Pseudomonadati</taxon>
        <taxon>Pseudomonadota</taxon>
        <taxon>Gammaproteobacteria</taxon>
        <taxon>Lysobacterales</taxon>
        <taxon>Rhodanobacteraceae</taxon>
        <taxon>Dyella</taxon>
    </lineage>
</organism>
<keyword evidence="5" id="KW-1185">Reference proteome</keyword>
<dbReference type="InterPro" id="IPR051911">
    <property type="entry name" value="SDR_oxidoreductase"/>
</dbReference>
<dbReference type="Gene3D" id="3.40.50.720">
    <property type="entry name" value="NAD(P)-binding Rossmann-like Domain"/>
    <property type="match status" value="1"/>
</dbReference>
<protein>
    <submittedName>
        <fullName evidence="4">Oxidoreductase</fullName>
    </submittedName>
</protein>
<dbReference type="PRINTS" id="PR00080">
    <property type="entry name" value="SDRFAMILY"/>
</dbReference>
<dbReference type="PRINTS" id="PR00081">
    <property type="entry name" value="GDHRDH"/>
</dbReference>
<proteinExistence type="inferred from homology"/>
<evidence type="ECO:0000256" key="1">
    <source>
        <dbReference type="ARBA" id="ARBA00006484"/>
    </source>
</evidence>
<evidence type="ECO:0000313" key="4">
    <source>
        <dbReference type="EMBL" id="MBM7125316.1"/>
    </source>
</evidence>
<gene>
    <name evidence="4" type="ORF">ISP19_07965</name>
</gene>
<sequence>MKHSGNKVFLITGVSSGFGRAFAQAAARAGHTVVGTVRRESDIAAFEAIDPLRTLAVLLDVTNFDAIEGKVASILAKFGRIDVLVNNAGYGHEGILEESPLEAMRHQFDVNVFGSVAMIKAVLPGMRERRSGHIINLSSMAGYTPLAGIAYYAGSKFAVEGISGVLAKEVAPFGVKVTSLAPGSFRTDWAGRSMIRSERSIADYDPLFDPIRKARHDKSGKQAGDPALAAQALLELVDMENPPVHLLLGDDALSIVRKQLAALNDEIDAFEPLSRSTDASSTLS</sequence>
<dbReference type="RefSeq" id="WP_204680842.1">
    <property type="nucleotide sequence ID" value="NZ_BSNR01000010.1"/>
</dbReference>
<name>A0ABS2K231_9GAMM</name>
<dbReference type="Proteomes" id="UP001430149">
    <property type="component" value="Unassembled WGS sequence"/>
</dbReference>
<evidence type="ECO:0000256" key="2">
    <source>
        <dbReference type="ARBA" id="ARBA00023002"/>
    </source>
</evidence>
<dbReference type="InterPro" id="IPR002347">
    <property type="entry name" value="SDR_fam"/>
</dbReference>
<comment type="caution">
    <text evidence="4">The sequence shown here is derived from an EMBL/GenBank/DDBJ whole genome shotgun (WGS) entry which is preliminary data.</text>
</comment>
<comment type="similarity">
    <text evidence="1 3">Belongs to the short-chain dehydrogenases/reductases (SDR) family.</text>
</comment>
<evidence type="ECO:0000313" key="5">
    <source>
        <dbReference type="Proteomes" id="UP001430149"/>
    </source>
</evidence>
<dbReference type="CDD" id="cd05374">
    <property type="entry name" value="17beta-HSD-like_SDR_c"/>
    <property type="match status" value="1"/>
</dbReference>
<dbReference type="NCBIfam" id="NF004824">
    <property type="entry name" value="PRK06180.1"/>
    <property type="match status" value="1"/>
</dbReference>
<dbReference type="SUPFAM" id="SSF51735">
    <property type="entry name" value="NAD(P)-binding Rossmann-fold domains"/>
    <property type="match status" value="1"/>
</dbReference>
<dbReference type="InterPro" id="IPR036291">
    <property type="entry name" value="NAD(P)-bd_dom_sf"/>
</dbReference>
<evidence type="ECO:0000256" key="3">
    <source>
        <dbReference type="RuleBase" id="RU000363"/>
    </source>
</evidence>